<dbReference type="GO" id="GO:0002039">
    <property type="term" value="F:p53 binding"/>
    <property type="evidence" value="ECO:0007669"/>
    <property type="project" value="TreeGrafter"/>
</dbReference>
<dbReference type="InterPro" id="IPR026590">
    <property type="entry name" value="Ssirtuin_cat_dom"/>
</dbReference>
<keyword evidence="9" id="KW-0539">Nucleus</keyword>
<keyword evidence="17" id="KW-1185">Reference proteome</keyword>
<comment type="caution">
    <text evidence="16">The sequence shown here is derived from an EMBL/GenBank/DDBJ whole genome shotgun (WGS) entry which is preliminary data.</text>
</comment>
<evidence type="ECO:0000256" key="14">
    <source>
        <dbReference type="SAM" id="MobiDB-lite"/>
    </source>
</evidence>
<dbReference type="OrthoDB" id="424302at2759"/>
<dbReference type="FunFam" id="3.30.1600.10:FF:000013">
    <property type="entry name" value="NAD-dependent protein deacetylase sirtuin-1"/>
    <property type="match status" value="1"/>
</dbReference>
<proteinExistence type="inferred from homology"/>
<dbReference type="CDD" id="cd01408">
    <property type="entry name" value="SIRT1"/>
    <property type="match status" value="1"/>
</dbReference>
<keyword evidence="7 13" id="KW-0862">Zinc</keyword>
<feature type="region of interest" description="Disordered" evidence="14">
    <location>
        <begin position="422"/>
        <end position="473"/>
    </location>
</feature>
<name>A0A4U8UWK9_STECR</name>
<evidence type="ECO:0000313" key="17">
    <source>
        <dbReference type="Proteomes" id="UP000298663"/>
    </source>
</evidence>
<evidence type="ECO:0000256" key="13">
    <source>
        <dbReference type="PROSITE-ProRule" id="PRU00236"/>
    </source>
</evidence>
<keyword evidence="8" id="KW-0520">NAD</keyword>
<evidence type="ECO:0000313" key="16">
    <source>
        <dbReference type="EMBL" id="TMS37414.1"/>
    </source>
</evidence>
<dbReference type="GO" id="GO:0005637">
    <property type="term" value="C:nuclear inner membrane"/>
    <property type="evidence" value="ECO:0007669"/>
    <property type="project" value="TreeGrafter"/>
</dbReference>
<evidence type="ECO:0000256" key="3">
    <source>
        <dbReference type="ARBA" id="ARBA00006924"/>
    </source>
</evidence>
<dbReference type="InterPro" id="IPR003000">
    <property type="entry name" value="Sirtuin"/>
</dbReference>
<reference evidence="16 17" key="1">
    <citation type="journal article" date="2015" name="Genome Biol.">
        <title>Comparative genomics of Steinernema reveals deeply conserved gene regulatory networks.</title>
        <authorList>
            <person name="Dillman A.R."/>
            <person name="Macchietto M."/>
            <person name="Porter C.F."/>
            <person name="Rogers A."/>
            <person name="Williams B."/>
            <person name="Antoshechkin I."/>
            <person name="Lee M.M."/>
            <person name="Goodwin Z."/>
            <person name="Lu X."/>
            <person name="Lewis E.E."/>
            <person name="Goodrich-Blair H."/>
            <person name="Stock S.P."/>
            <person name="Adams B.J."/>
            <person name="Sternberg P.W."/>
            <person name="Mortazavi A."/>
        </authorList>
    </citation>
    <scope>NUCLEOTIDE SEQUENCE [LARGE SCALE GENOMIC DNA]</scope>
    <source>
        <strain evidence="16 17">ALL</strain>
    </source>
</reference>
<dbReference type="GO" id="GO:0003714">
    <property type="term" value="F:transcription corepressor activity"/>
    <property type="evidence" value="ECO:0007669"/>
    <property type="project" value="TreeGrafter"/>
</dbReference>
<evidence type="ECO:0000256" key="7">
    <source>
        <dbReference type="ARBA" id="ARBA00022833"/>
    </source>
</evidence>
<dbReference type="GO" id="GO:0005654">
    <property type="term" value="C:nucleoplasm"/>
    <property type="evidence" value="ECO:0007669"/>
    <property type="project" value="TreeGrafter"/>
</dbReference>
<evidence type="ECO:0000256" key="11">
    <source>
        <dbReference type="ARBA" id="ARBA00075618"/>
    </source>
</evidence>
<dbReference type="GO" id="GO:0046872">
    <property type="term" value="F:metal ion binding"/>
    <property type="evidence" value="ECO:0007669"/>
    <property type="project" value="UniProtKB-KW"/>
</dbReference>
<dbReference type="PROSITE" id="PS50305">
    <property type="entry name" value="SIRTUIN"/>
    <property type="match status" value="1"/>
</dbReference>
<dbReference type="Proteomes" id="UP000298663">
    <property type="component" value="Unassembled WGS sequence"/>
</dbReference>
<reference evidence="16 17" key="2">
    <citation type="journal article" date="2019" name="G3 (Bethesda)">
        <title>Hybrid Assembly of the Genome of the Entomopathogenic Nematode Steinernema carpocapsae Identifies the X-Chromosome.</title>
        <authorList>
            <person name="Serra L."/>
            <person name="Macchietto M."/>
            <person name="Macias-Munoz A."/>
            <person name="McGill C.J."/>
            <person name="Rodriguez I.M."/>
            <person name="Rodriguez B."/>
            <person name="Murad R."/>
            <person name="Mortazavi A."/>
        </authorList>
    </citation>
    <scope>NUCLEOTIDE SEQUENCE [LARGE SCALE GENOMIC DNA]</scope>
    <source>
        <strain evidence="16 17">ALL</strain>
    </source>
</reference>
<dbReference type="InterPro" id="IPR026591">
    <property type="entry name" value="Sirtuin_cat_small_dom_sf"/>
</dbReference>
<evidence type="ECO:0000256" key="4">
    <source>
        <dbReference type="ARBA" id="ARBA00012928"/>
    </source>
</evidence>
<dbReference type="Pfam" id="PF02146">
    <property type="entry name" value="SIR2"/>
    <property type="match status" value="1"/>
</dbReference>
<dbReference type="GO" id="GO:0017136">
    <property type="term" value="F:histone deacetylase activity, NAD-dependent"/>
    <property type="evidence" value="ECO:0007669"/>
    <property type="project" value="TreeGrafter"/>
</dbReference>
<protein>
    <recommendedName>
        <fullName evidence="10">NAD-dependent protein deacetylase sir-2.1</fullName>
        <ecNumber evidence="4">2.3.1.286</ecNumber>
    </recommendedName>
    <alternativeName>
        <fullName evidence="11">Protein sir-2.1</fullName>
    </alternativeName>
    <alternativeName>
        <fullName evidence="12">Regulatory protein SIR2 homolog 1</fullName>
    </alternativeName>
</protein>
<dbReference type="PANTHER" id="PTHR11085:SF9">
    <property type="entry name" value="NAD-DEPENDENT PROTEIN DEACETYLASE SIRTUIN-1"/>
    <property type="match status" value="1"/>
</dbReference>
<feature type="compositionally biased region" description="Low complexity" evidence="14">
    <location>
        <begin position="423"/>
        <end position="450"/>
    </location>
</feature>
<dbReference type="STRING" id="34508.A0A4U8UWK9"/>
<evidence type="ECO:0000256" key="9">
    <source>
        <dbReference type="ARBA" id="ARBA00023242"/>
    </source>
</evidence>
<evidence type="ECO:0000259" key="15">
    <source>
        <dbReference type="PROSITE" id="PS50305"/>
    </source>
</evidence>
<evidence type="ECO:0000256" key="6">
    <source>
        <dbReference type="ARBA" id="ARBA00022723"/>
    </source>
</evidence>
<dbReference type="AlphaFoldDB" id="A0A4U8UWK9"/>
<dbReference type="InterPro" id="IPR050134">
    <property type="entry name" value="NAD-dep_sirtuin_deacylases"/>
</dbReference>
<accession>A0A4U8UWK9</accession>
<dbReference type="Gene3D" id="3.30.1600.10">
    <property type="entry name" value="SIR2/SIRT2 'Small Domain"/>
    <property type="match status" value="1"/>
</dbReference>
<sequence>MADSPEPHNSIYHQLIRDGVGGQDVREFLRKILPNLDVYALPDEVILEIFMSLVEKDVMRVRLSQYTNVEHAVELIRNSKNILVLTGAGVSVSCGIPDFRSANGIYARLHNDFPELPNPQAMFDIEFFKKNPKPFFNFANELYPGQFKPSISHMFIKMLEDQGKLLRNYTQNIDTLETVAGIKNVIECHGSFKTATCQDCGHKVGCDDIKADVLAKRVAMCSECLLGVVKPDIVFFGEGLPRHFHSSVDEDKEVADLLIVMGSSMKVQPVGLIPNHLPNHVPQILINREVLTSKVNCDIQLLGDCDVIVKQLCMLLGRAYSEYIQSEWESRSAQSNLTFEKLQNVSHEQFHDMALRFSKADSSQEGPAAKRVKMPYDSDNVVSVGDVLGEHYVYEEPNLTMFRGAEVIYDIENKKFISEMPCSTSTDTDDSSSTSSDDSNSSSEFTRSRSMPSLDADHENTLPPRPESAPPIIDFRNLKLFEQSNQCDE</sequence>
<organism evidence="16 17">
    <name type="scientific">Steinernema carpocapsae</name>
    <name type="common">Entomopathogenic nematode</name>
    <dbReference type="NCBI Taxonomy" id="34508"/>
    <lineage>
        <taxon>Eukaryota</taxon>
        <taxon>Metazoa</taxon>
        <taxon>Ecdysozoa</taxon>
        <taxon>Nematoda</taxon>
        <taxon>Chromadorea</taxon>
        <taxon>Rhabditida</taxon>
        <taxon>Tylenchina</taxon>
        <taxon>Panagrolaimomorpha</taxon>
        <taxon>Strongyloidoidea</taxon>
        <taxon>Steinernematidae</taxon>
        <taxon>Steinernema</taxon>
    </lineage>
</organism>
<evidence type="ECO:0000256" key="12">
    <source>
        <dbReference type="ARBA" id="ARBA00083601"/>
    </source>
</evidence>
<dbReference type="GO" id="GO:0070403">
    <property type="term" value="F:NAD+ binding"/>
    <property type="evidence" value="ECO:0007669"/>
    <property type="project" value="InterPro"/>
</dbReference>
<feature type="binding site" evidence="13">
    <location>
        <position position="224"/>
    </location>
    <ligand>
        <name>Zn(2+)</name>
        <dbReference type="ChEBI" id="CHEBI:29105"/>
    </ligand>
</feature>
<evidence type="ECO:0000256" key="1">
    <source>
        <dbReference type="ARBA" id="ARBA00001947"/>
    </source>
</evidence>
<comment type="cofactor">
    <cofactor evidence="1">
        <name>Zn(2+)</name>
        <dbReference type="ChEBI" id="CHEBI:29105"/>
    </cofactor>
</comment>
<dbReference type="GO" id="GO:0033553">
    <property type="term" value="C:rDNA heterochromatin"/>
    <property type="evidence" value="ECO:0007669"/>
    <property type="project" value="TreeGrafter"/>
</dbReference>
<gene>
    <name evidence="16" type="ORF">L596_004349</name>
</gene>
<dbReference type="EMBL" id="AZBU02000001">
    <property type="protein sequence ID" value="TMS37414.1"/>
    <property type="molecule type" value="Genomic_DNA"/>
</dbReference>
<feature type="active site" description="Proton acceptor" evidence="13">
    <location>
        <position position="189"/>
    </location>
</feature>
<dbReference type="SUPFAM" id="SSF52467">
    <property type="entry name" value="DHS-like NAD/FAD-binding domain"/>
    <property type="match status" value="1"/>
</dbReference>
<keyword evidence="6 13" id="KW-0479">Metal-binding</keyword>
<feature type="binding site" evidence="13">
    <location>
        <position position="200"/>
    </location>
    <ligand>
        <name>Zn(2+)</name>
        <dbReference type="ChEBI" id="CHEBI:29105"/>
    </ligand>
</feature>
<keyword evidence="5" id="KW-0808">Transferase</keyword>
<feature type="domain" description="Deacetylase sirtuin-type" evidence="15">
    <location>
        <begin position="62"/>
        <end position="319"/>
    </location>
</feature>
<feature type="binding site" evidence="13">
    <location>
        <position position="221"/>
    </location>
    <ligand>
        <name>Zn(2+)</name>
        <dbReference type="ChEBI" id="CHEBI:29105"/>
    </ligand>
</feature>
<feature type="binding site" evidence="13">
    <location>
        <position position="197"/>
    </location>
    <ligand>
        <name>Zn(2+)</name>
        <dbReference type="ChEBI" id="CHEBI:29105"/>
    </ligand>
</feature>
<evidence type="ECO:0000256" key="10">
    <source>
        <dbReference type="ARBA" id="ARBA00068847"/>
    </source>
</evidence>
<comment type="similarity">
    <text evidence="3">Belongs to the sirtuin family. Class I subfamily.</text>
</comment>
<dbReference type="EC" id="2.3.1.286" evidence="4"/>
<dbReference type="Gene3D" id="3.40.50.1220">
    <property type="entry name" value="TPP-binding domain"/>
    <property type="match status" value="1"/>
</dbReference>
<evidence type="ECO:0000256" key="2">
    <source>
        <dbReference type="ARBA" id="ARBA00004123"/>
    </source>
</evidence>
<comment type="subcellular location">
    <subcellularLocation>
        <location evidence="2">Nucleus</location>
    </subcellularLocation>
</comment>
<evidence type="ECO:0000256" key="8">
    <source>
        <dbReference type="ARBA" id="ARBA00023027"/>
    </source>
</evidence>
<dbReference type="PANTHER" id="PTHR11085">
    <property type="entry name" value="NAD-DEPENDENT PROTEIN DEACYLASE SIRTUIN-5, MITOCHONDRIAL-RELATED"/>
    <property type="match status" value="1"/>
</dbReference>
<dbReference type="InterPro" id="IPR029035">
    <property type="entry name" value="DHS-like_NAD/FAD-binding_dom"/>
</dbReference>
<evidence type="ECO:0000256" key="5">
    <source>
        <dbReference type="ARBA" id="ARBA00022679"/>
    </source>
</evidence>